<keyword evidence="4" id="KW-1185">Reference proteome</keyword>
<organism evidence="3 4">
    <name type="scientific">Austropuccinia psidii MF-1</name>
    <dbReference type="NCBI Taxonomy" id="1389203"/>
    <lineage>
        <taxon>Eukaryota</taxon>
        <taxon>Fungi</taxon>
        <taxon>Dikarya</taxon>
        <taxon>Basidiomycota</taxon>
        <taxon>Pucciniomycotina</taxon>
        <taxon>Pucciniomycetes</taxon>
        <taxon>Pucciniales</taxon>
        <taxon>Sphaerophragmiaceae</taxon>
        <taxon>Austropuccinia</taxon>
    </lineage>
</organism>
<evidence type="ECO:0000313" key="4">
    <source>
        <dbReference type="Proteomes" id="UP000765509"/>
    </source>
</evidence>
<dbReference type="Proteomes" id="UP000765509">
    <property type="component" value="Unassembled WGS sequence"/>
</dbReference>
<protein>
    <recommendedName>
        <fullName evidence="5">Secreted protein</fullName>
    </recommendedName>
</protein>
<evidence type="ECO:0000256" key="2">
    <source>
        <dbReference type="SAM" id="SignalP"/>
    </source>
</evidence>
<proteinExistence type="predicted"/>
<dbReference type="AlphaFoldDB" id="A0A9Q3D8J4"/>
<gene>
    <name evidence="3" type="ORF">O181_037640</name>
</gene>
<keyword evidence="2" id="KW-0732">Signal</keyword>
<reference evidence="3" key="1">
    <citation type="submission" date="2021-03" db="EMBL/GenBank/DDBJ databases">
        <title>Draft genome sequence of rust myrtle Austropuccinia psidii MF-1, a brazilian biotype.</title>
        <authorList>
            <person name="Quecine M.C."/>
            <person name="Pachon D.M.R."/>
            <person name="Bonatelli M.L."/>
            <person name="Correr F.H."/>
            <person name="Franceschini L.M."/>
            <person name="Leite T.F."/>
            <person name="Margarido G.R.A."/>
            <person name="Almeida C.A."/>
            <person name="Ferrarezi J.A."/>
            <person name="Labate C.A."/>
        </authorList>
    </citation>
    <scope>NUCLEOTIDE SEQUENCE</scope>
    <source>
        <strain evidence="3">MF-1</strain>
    </source>
</reference>
<sequence length="97" mass="10349">MFSLSLTLLTLLFKALVAPAEPISFSKRSGGPDIPLPIRSLQSSGKRIESHNSPTSAGNKHNPQVVPSHARLSPSDPSGRTLELFPEHPSPDSVQGK</sequence>
<comment type="caution">
    <text evidence="3">The sequence shown here is derived from an EMBL/GenBank/DDBJ whole genome shotgun (WGS) entry which is preliminary data.</text>
</comment>
<evidence type="ECO:0008006" key="5">
    <source>
        <dbReference type="Google" id="ProtNLM"/>
    </source>
</evidence>
<feature type="signal peptide" evidence="2">
    <location>
        <begin position="1"/>
        <end position="20"/>
    </location>
</feature>
<feature type="compositionally biased region" description="Polar residues" evidence="1">
    <location>
        <begin position="40"/>
        <end position="62"/>
    </location>
</feature>
<evidence type="ECO:0000256" key="1">
    <source>
        <dbReference type="SAM" id="MobiDB-lite"/>
    </source>
</evidence>
<dbReference type="EMBL" id="AVOT02014466">
    <property type="protein sequence ID" value="MBW0497925.1"/>
    <property type="molecule type" value="Genomic_DNA"/>
</dbReference>
<feature type="region of interest" description="Disordered" evidence="1">
    <location>
        <begin position="23"/>
        <end position="97"/>
    </location>
</feature>
<feature type="chain" id="PRO_5040496975" description="Secreted protein" evidence="2">
    <location>
        <begin position="21"/>
        <end position="97"/>
    </location>
</feature>
<name>A0A9Q3D8J4_9BASI</name>
<accession>A0A9Q3D8J4</accession>
<evidence type="ECO:0000313" key="3">
    <source>
        <dbReference type="EMBL" id="MBW0497925.1"/>
    </source>
</evidence>